<dbReference type="AlphaFoldDB" id="A0A4Y2F8L4"/>
<dbReference type="Proteomes" id="UP000499080">
    <property type="component" value="Unassembled WGS sequence"/>
</dbReference>
<gene>
    <name evidence="1" type="ORF">AVEN_165073_1</name>
</gene>
<organism evidence="1 2">
    <name type="scientific">Araneus ventricosus</name>
    <name type="common">Orbweaver spider</name>
    <name type="synonym">Epeira ventricosa</name>
    <dbReference type="NCBI Taxonomy" id="182803"/>
    <lineage>
        <taxon>Eukaryota</taxon>
        <taxon>Metazoa</taxon>
        <taxon>Ecdysozoa</taxon>
        <taxon>Arthropoda</taxon>
        <taxon>Chelicerata</taxon>
        <taxon>Arachnida</taxon>
        <taxon>Araneae</taxon>
        <taxon>Araneomorphae</taxon>
        <taxon>Entelegynae</taxon>
        <taxon>Araneoidea</taxon>
        <taxon>Araneidae</taxon>
        <taxon>Araneus</taxon>
    </lineage>
</organism>
<name>A0A4Y2F8L4_ARAVE</name>
<proteinExistence type="predicted"/>
<evidence type="ECO:0000313" key="1">
    <source>
        <dbReference type="EMBL" id="GBM36806.1"/>
    </source>
</evidence>
<sequence length="83" mass="9044">MRPSISKEKDGEMMTQDGQLKFGFALKILLTKRPPAGVVWKFGEGVQAQVSSSSSDCGSNVRVPSQNSPLVASKRYDNITELN</sequence>
<evidence type="ECO:0000313" key="2">
    <source>
        <dbReference type="Proteomes" id="UP000499080"/>
    </source>
</evidence>
<accession>A0A4Y2F8L4</accession>
<protein>
    <submittedName>
        <fullName evidence="1">Uncharacterized protein</fullName>
    </submittedName>
</protein>
<dbReference type="EMBL" id="BGPR01000821">
    <property type="protein sequence ID" value="GBM36806.1"/>
    <property type="molecule type" value="Genomic_DNA"/>
</dbReference>
<comment type="caution">
    <text evidence="1">The sequence shown here is derived from an EMBL/GenBank/DDBJ whole genome shotgun (WGS) entry which is preliminary data.</text>
</comment>
<reference evidence="1 2" key="1">
    <citation type="journal article" date="2019" name="Sci. Rep.">
        <title>Orb-weaving spider Araneus ventricosus genome elucidates the spidroin gene catalogue.</title>
        <authorList>
            <person name="Kono N."/>
            <person name="Nakamura H."/>
            <person name="Ohtoshi R."/>
            <person name="Moran D.A.P."/>
            <person name="Shinohara A."/>
            <person name="Yoshida Y."/>
            <person name="Fujiwara M."/>
            <person name="Mori M."/>
            <person name="Tomita M."/>
            <person name="Arakawa K."/>
        </authorList>
    </citation>
    <scope>NUCLEOTIDE SEQUENCE [LARGE SCALE GENOMIC DNA]</scope>
</reference>
<keyword evidence="2" id="KW-1185">Reference proteome</keyword>